<reference evidence="6" key="1">
    <citation type="submission" date="2021-02" db="EMBL/GenBank/DDBJ databases">
        <authorList>
            <person name="Nowell W R."/>
        </authorList>
    </citation>
    <scope>NUCLEOTIDE SEQUENCE</scope>
</reference>
<evidence type="ECO:0000256" key="3">
    <source>
        <dbReference type="ARBA" id="ARBA00022989"/>
    </source>
</evidence>
<sequence length="54" mass="6409">GGALVFSLYLVYDTQEIMRKKSPEEYIDAAIQIYLDITRLFIEILRILEAMRRE</sequence>
<protein>
    <recommendedName>
        <fullName evidence="8">BAX inhibitor (BI)-1/YccA family protein</fullName>
    </recommendedName>
</protein>
<comment type="caution">
    <text evidence="6">The sequence shown here is derived from an EMBL/GenBank/DDBJ whole genome shotgun (WGS) entry which is preliminary data.</text>
</comment>
<dbReference type="EMBL" id="CAJOAZ010006183">
    <property type="protein sequence ID" value="CAF4126353.1"/>
    <property type="molecule type" value="Genomic_DNA"/>
</dbReference>
<proteinExistence type="inferred from homology"/>
<keyword evidence="2" id="KW-0812">Transmembrane</keyword>
<name>A0A819WKI6_9BILA</name>
<evidence type="ECO:0000256" key="4">
    <source>
        <dbReference type="ARBA" id="ARBA00023136"/>
    </source>
</evidence>
<comment type="similarity">
    <text evidence="5">Belongs to the BI1 family.</text>
</comment>
<feature type="non-terminal residue" evidence="6">
    <location>
        <position position="1"/>
    </location>
</feature>
<evidence type="ECO:0000313" key="7">
    <source>
        <dbReference type="Proteomes" id="UP000663844"/>
    </source>
</evidence>
<dbReference type="Pfam" id="PF01027">
    <property type="entry name" value="Bax1-I"/>
    <property type="match status" value="1"/>
</dbReference>
<gene>
    <name evidence="6" type="ORF">OXD698_LOCUS36771</name>
</gene>
<dbReference type="GO" id="GO:0016020">
    <property type="term" value="C:membrane"/>
    <property type="evidence" value="ECO:0007669"/>
    <property type="project" value="UniProtKB-SubCell"/>
</dbReference>
<dbReference type="InterPro" id="IPR006214">
    <property type="entry name" value="Bax_inhibitor_1-related"/>
</dbReference>
<dbReference type="AlphaFoldDB" id="A0A819WKI6"/>
<evidence type="ECO:0000256" key="2">
    <source>
        <dbReference type="ARBA" id="ARBA00022692"/>
    </source>
</evidence>
<accession>A0A819WKI6</accession>
<dbReference type="Proteomes" id="UP000663844">
    <property type="component" value="Unassembled WGS sequence"/>
</dbReference>
<evidence type="ECO:0000256" key="5">
    <source>
        <dbReference type="RuleBase" id="RU004379"/>
    </source>
</evidence>
<evidence type="ECO:0000256" key="1">
    <source>
        <dbReference type="ARBA" id="ARBA00004141"/>
    </source>
</evidence>
<dbReference type="PANTHER" id="PTHR23291">
    <property type="entry name" value="BAX INHIBITOR-RELATED"/>
    <property type="match status" value="1"/>
</dbReference>
<comment type="subcellular location">
    <subcellularLocation>
        <location evidence="1">Membrane</location>
        <topology evidence="1">Multi-pass membrane protein</topology>
    </subcellularLocation>
</comment>
<evidence type="ECO:0008006" key="8">
    <source>
        <dbReference type="Google" id="ProtNLM"/>
    </source>
</evidence>
<keyword evidence="4" id="KW-0472">Membrane</keyword>
<dbReference type="PANTHER" id="PTHR23291:SF50">
    <property type="entry name" value="PROTEIN LIFEGUARD 4"/>
    <property type="match status" value="1"/>
</dbReference>
<organism evidence="6 7">
    <name type="scientific">Adineta steineri</name>
    <dbReference type="NCBI Taxonomy" id="433720"/>
    <lineage>
        <taxon>Eukaryota</taxon>
        <taxon>Metazoa</taxon>
        <taxon>Spiralia</taxon>
        <taxon>Gnathifera</taxon>
        <taxon>Rotifera</taxon>
        <taxon>Eurotatoria</taxon>
        <taxon>Bdelloidea</taxon>
        <taxon>Adinetida</taxon>
        <taxon>Adinetidae</taxon>
        <taxon>Adineta</taxon>
    </lineage>
</organism>
<keyword evidence="3" id="KW-1133">Transmembrane helix</keyword>
<evidence type="ECO:0000313" key="6">
    <source>
        <dbReference type="EMBL" id="CAF4126353.1"/>
    </source>
</evidence>